<dbReference type="GO" id="GO:0003677">
    <property type="term" value="F:DNA binding"/>
    <property type="evidence" value="ECO:0007669"/>
    <property type="project" value="UniProtKB-KW"/>
</dbReference>
<dbReference type="Proteomes" id="UP000257127">
    <property type="component" value="Unassembled WGS sequence"/>
</dbReference>
<dbReference type="CDD" id="cd00093">
    <property type="entry name" value="HTH_XRE"/>
    <property type="match status" value="1"/>
</dbReference>
<dbReference type="SMART" id="SM00530">
    <property type="entry name" value="HTH_XRE"/>
    <property type="match status" value="1"/>
</dbReference>
<reference evidence="3 4" key="1">
    <citation type="submission" date="2018-08" db="EMBL/GenBank/DDBJ databases">
        <title>The draft genome squence of Brumimicrobium sp. N62.</title>
        <authorList>
            <person name="Du Z.-J."/>
            <person name="Luo H.-R."/>
        </authorList>
    </citation>
    <scope>NUCLEOTIDE SEQUENCE [LARGE SCALE GENOMIC DNA]</scope>
    <source>
        <strain evidence="3 4">N62</strain>
    </source>
</reference>
<dbReference type="AlphaFoldDB" id="A0A3E1EZA2"/>
<dbReference type="PANTHER" id="PTHR46558">
    <property type="entry name" value="TRACRIPTIONAL REGULATORY PROTEIN-RELATED-RELATED"/>
    <property type="match status" value="1"/>
</dbReference>
<name>A0A3E1EZA2_9FLAO</name>
<dbReference type="OrthoDB" id="769985at2"/>
<dbReference type="PROSITE" id="PS50943">
    <property type="entry name" value="HTH_CROC1"/>
    <property type="match status" value="1"/>
</dbReference>
<keyword evidence="1" id="KW-0238">DNA-binding</keyword>
<dbReference type="SUPFAM" id="SSF47413">
    <property type="entry name" value="lambda repressor-like DNA-binding domains"/>
    <property type="match status" value="1"/>
</dbReference>
<proteinExistence type="predicted"/>
<dbReference type="InterPro" id="IPR001387">
    <property type="entry name" value="Cro/C1-type_HTH"/>
</dbReference>
<protein>
    <submittedName>
        <fullName evidence="3">XRE family transcriptional regulator</fullName>
    </submittedName>
</protein>
<evidence type="ECO:0000259" key="2">
    <source>
        <dbReference type="PROSITE" id="PS50943"/>
    </source>
</evidence>
<evidence type="ECO:0000313" key="3">
    <source>
        <dbReference type="EMBL" id="RFC54878.1"/>
    </source>
</evidence>
<dbReference type="RefSeq" id="WP_116879857.1">
    <property type="nucleotide sequence ID" value="NZ_QURB01000002.1"/>
</dbReference>
<keyword evidence="4" id="KW-1185">Reference proteome</keyword>
<dbReference type="Gene3D" id="1.10.260.40">
    <property type="entry name" value="lambda repressor-like DNA-binding domains"/>
    <property type="match status" value="1"/>
</dbReference>
<evidence type="ECO:0000313" key="4">
    <source>
        <dbReference type="Proteomes" id="UP000257127"/>
    </source>
</evidence>
<accession>A0A3E1EZA2</accession>
<dbReference type="InterPro" id="IPR010982">
    <property type="entry name" value="Lambda_DNA-bd_dom_sf"/>
</dbReference>
<dbReference type="Pfam" id="PF01381">
    <property type="entry name" value="HTH_3"/>
    <property type="match status" value="1"/>
</dbReference>
<sequence>MDVVKNIIEIRKQKGVNQELIADVLNLDISTISKIEKGTRKLKVDELAKIAECLRVSVIDLFTYPKVFVDKESIEDADRISVTFEVSPDKKDYLLRLVTNEK</sequence>
<comment type="caution">
    <text evidence="3">The sequence shown here is derived from an EMBL/GenBank/DDBJ whole genome shotgun (WGS) entry which is preliminary data.</text>
</comment>
<feature type="domain" description="HTH cro/C1-type" evidence="2">
    <location>
        <begin position="7"/>
        <end position="61"/>
    </location>
</feature>
<organism evidence="3 4">
    <name type="scientific">Brumimicrobium aurantiacum</name>
    <dbReference type="NCBI Taxonomy" id="1737063"/>
    <lineage>
        <taxon>Bacteria</taxon>
        <taxon>Pseudomonadati</taxon>
        <taxon>Bacteroidota</taxon>
        <taxon>Flavobacteriia</taxon>
        <taxon>Flavobacteriales</taxon>
        <taxon>Crocinitomicaceae</taxon>
        <taxon>Brumimicrobium</taxon>
    </lineage>
</organism>
<dbReference type="PANTHER" id="PTHR46558:SF4">
    <property type="entry name" value="DNA-BIDING PHAGE PROTEIN"/>
    <property type="match status" value="1"/>
</dbReference>
<dbReference type="EMBL" id="QURB01000002">
    <property type="protein sequence ID" value="RFC54878.1"/>
    <property type="molecule type" value="Genomic_DNA"/>
</dbReference>
<gene>
    <name evidence="3" type="ORF">DXU93_03390</name>
</gene>
<evidence type="ECO:0000256" key="1">
    <source>
        <dbReference type="ARBA" id="ARBA00023125"/>
    </source>
</evidence>